<dbReference type="AlphaFoldDB" id="A0A8J3IUC9"/>
<gene>
    <name evidence="1" type="ORF">KSF_069750</name>
</gene>
<accession>A0A8J3IUC9</accession>
<dbReference type="EMBL" id="BNJK01000001">
    <property type="protein sequence ID" value="GHO96927.1"/>
    <property type="molecule type" value="Genomic_DNA"/>
</dbReference>
<sequence>MQREEPLMRIIATPDEAHAVEDAIIHYIDYISHMPETTKEHEEATELLARFQKRLMLSLPQVDEATT</sequence>
<comment type="caution">
    <text evidence="1">The sequence shown here is derived from an EMBL/GenBank/DDBJ whole genome shotgun (WGS) entry which is preliminary data.</text>
</comment>
<organism evidence="1 2">
    <name type="scientific">Reticulibacter mediterranei</name>
    <dbReference type="NCBI Taxonomy" id="2778369"/>
    <lineage>
        <taxon>Bacteria</taxon>
        <taxon>Bacillati</taxon>
        <taxon>Chloroflexota</taxon>
        <taxon>Ktedonobacteria</taxon>
        <taxon>Ktedonobacterales</taxon>
        <taxon>Reticulibacteraceae</taxon>
        <taxon>Reticulibacter</taxon>
    </lineage>
</organism>
<protein>
    <submittedName>
        <fullName evidence="1">Uncharacterized protein</fullName>
    </submittedName>
</protein>
<keyword evidence="2" id="KW-1185">Reference proteome</keyword>
<proteinExistence type="predicted"/>
<name>A0A8J3IUC9_9CHLR</name>
<dbReference type="Proteomes" id="UP000597444">
    <property type="component" value="Unassembled WGS sequence"/>
</dbReference>
<evidence type="ECO:0000313" key="2">
    <source>
        <dbReference type="Proteomes" id="UP000597444"/>
    </source>
</evidence>
<evidence type="ECO:0000313" key="1">
    <source>
        <dbReference type="EMBL" id="GHO96927.1"/>
    </source>
</evidence>
<reference evidence="1" key="1">
    <citation type="submission" date="2020-10" db="EMBL/GenBank/DDBJ databases">
        <title>Taxonomic study of unclassified bacteria belonging to the class Ktedonobacteria.</title>
        <authorList>
            <person name="Yabe S."/>
            <person name="Wang C.M."/>
            <person name="Zheng Y."/>
            <person name="Sakai Y."/>
            <person name="Cavaletti L."/>
            <person name="Monciardini P."/>
            <person name="Donadio S."/>
        </authorList>
    </citation>
    <scope>NUCLEOTIDE SEQUENCE</scope>
    <source>
        <strain evidence="1">ID150040</strain>
    </source>
</reference>